<reference evidence="6 7" key="1">
    <citation type="journal article" date="2019" name="Sci. Rep.">
        <title>A high-quality genome of Eragrostis curvula grass provides insights into Poaceae evolution and supports new strategies to enhance forage quality.</title>
        <authorList>
            <person name="Carballo J."/>
            <person name="Santos B.A.C.M."/>
            <person name="Zappacosta D."/>
            <person name="Garbus I."/>
            <person name="Selva J.P."/>
            <person name="Gallo C.A."/>
            <person name="Diaz A."/>
            <person name="Albertini E."/>
            <person name="Caccamo M."/>
            <person name="Echenique V."/>
        </authorList>
    </citation>
    <scope>NUCLEOTIDE SEQUENCE [LARGE SCALE GENOMIC DNA]</scope>
    <source>
        <strain evidence="7">cv. Victoria</strain>
        <tissue evidence="6">Leaf</tissue>
    </source>
</reference>
<dbReference type="Pfam" id="PF13041">
    <property type="entry name" value="PPR_2"/>
    <property type="match status" value="2"/>
</dbReference>
<protein>
    <recommendedName>
        <fullName evidence="8">Pentacotripeptide-repeat region of PRORP domain-containing protein</fullName>
    </recommendedName>
</protein>
<comment type="caution">
    <text evidence="6">The sequence shown here is derived from an EMBL/GenBank/DDBJ whole genome shotgun (WGS) entry which is preliminary data.</text>
</comment>
<dbReference type="SUPFAM" id="SSF81901">
    <property type="entry name" value="HCP-like"/>
    <property type="match status" value="1"/>
</dbReference>
<feature type="repeat" description="PPR" evidence="4">
    <location>
        <begin position="515"/>
        <end position="549"/>
    </location>
</feature>
<sequence>MWRSRARALLLLRSFIPRTPPPPPPPRHPTPTLTRVPPPRLLSRFLSSSPDPIPDASSSSSDPVPEASSSFPDPLQDASSSAAAAPDDATEAGEDNLSSMWEEAGDADDIFAAPSVAEAVADDEEVARVREVVEAAPEDKIASNLAEMVVDFNESLLAAVLLAAEKCSCKKLILLFKYAAKNNPAATSLSNLEILVSKVADSDEVGKMEAYMLWDLVKEVGTVPGSVSTPLLNEMIAIFWKLEKSKAALEVFAKFDEFGCTPDSDSYYLLIEAARKKSMFRSVCEICEKMVASGSFPHGEKVGKILTILCEGKKAKQAHAFYLAAKEKKIQIPKLALDTLVGSLARNDKAVGTALELLEEYQGESLKHAGKPFATVIHALCRTNKVEDANNLLARMVQLEEYQGESLKNAGKTFTTVIHTLCRKKKLEDAKTLLTRMVNLGPAPGQAVFNFVITALSKAGEMEDAKGLMRLMESQGLSPDIYTYSVLMSGYTKGGMLDEAHALLREAKKIHPKLNRVTYHILIRGYCKIEEFEKAIECLKEMRKDGLLPNADEYDKLIQSLCLKAMDWRTAEKLLEEMEDSGLSLKGLSRSLITAVKELEEEEMQSKASQTA</sequence>
<evidence type="ECO:0000256" key="3">
    <source>
        <dbReference type="ARBA" id="ARBA00022946"/>
    </source>
</evidence>
<keyword evidence="7" id="KW-1185">Reference proteome</keyword>
<dbReference type="InterPro" id="IPR011990">
    <property type="entry name" value="TPR-like_helical_dom_sf"/>
</dbReference>
<feature type="compositionally biased region" description="Pro residues" evidence="5">
    <location>
        <begin position="18"/>
        <end position="29"/>
    </location>
</feature>
<dbReference type="Gene3D" id="1.25.40.10">
    <property type="entry name" value="Tetratricopeptide repeat domain"/>
    <property type="match status" value="3"/>
</dbReference>
<keyword evidence="2" id="KW-0677">Repeat</keyword>
<evidence type="ECO:0000256" key="5">
    <source>
        <dbReference type="SAM" id="MobiDB-lite"/>
    </source>
</evidence>
<dbReference type="NCBIfam" id="TIGR00756">
    <property type="entry name" value="PPR"/>
    <property type="match status" value="4"/>
</dbReference>
<evidence type="ECO:0000256" key="2">
    <source>
        <dbReference type="ARBA" id="ARBA00022737"/>
    </source>
</evidence>
<feature type="repeat" description="PPR" evidence="4">
    <location>
        <begin position="480"/>
        <end position="514"/>
    </location>
</feature>
<dbReference type="EMBL" id="RWGY01000009">
    <property type="protein sequence ID" value="TVU36186.1"/>
    <property type="molecule type" value="Genomic_DNA"/>
</dbReference>
<evidence type="ECO:0000256" key="1">
    <source>
        <dbReference type="ARBA" id="ARBA00007626"/>
    </source>
</evidence>
<feature type="repeat" description="PPR" evidence="4">
    <location>
        <begin position="550"/>
        <end position="585"/>
    </location>
</feature>
<evidence type="ECO:0000313" key="7">
    <source>
        <dbReference type="Proteomes" id="UP000324897"/>
    </source>
</evidence>
<dbReference type="Pfam" id="PF01535">
    <property type="entry name" value="PPR"/>
    <property type="match status" value="2"/>
</dbReference>
<gene>
    <name evidence="6" type="ORF">EJB05_18107</name>
</gene>
<feature type="repeat" description="PPR" evidence="4">
    <location>
        <begin position="445"/>
        <end position="479"/>
    </location>
</feature>
<feature type="region of interest" description="Disordered" evidence="5">
    <location>
        <begin position="13"/>
        <end position="95"/>
    </location>
</feature>
<keyword evidence="3" id="KW-0809">Transit peptide</keyword>
<name>A0A5J9VL54_9POAL</name>
<feature type="repeat" description="PPR" evidence="4">
    <location>
        <begin position="410"/>
        <end position="444"/>
    </location>
</feature>
<feature type="compositionally biased region" description="Low complexity" evidence="5">
    <location>
        <begin position="77"/>
        <end position="87"/>
    </location>
</feature>
<evidence type="ECO:0008006" key="8">
    <source>
        <dbReference type="Google" id="ProtNLM"/>
    </source>
</evidence>
<feature type="non-terminal residue" evidence="6">
    <location>
        <position position="1"/>
    </location>
</feature>
<evidence type="ECO:0000313" key="6">
    <source>
        <dbReference type="EMBL" id="TVU36186.1"/>
    </source>
</evidence>
<organism evidence="6 7">
    <name type="scientific">Eragrostis curvula</name>
    <name type="common">weeping love grass</name>
    <dbReference type="NCBI Taxonomy" id="38414"/>
    <lineage>
        <taxon>Eukaryota</taxon>
        <taxon>Viridiplantae</taxon>
        <taxon>Streptophyta</taxon>
        <taxon>Embryophyta</taxon>
        <taxon>Tracheophyta</taxon>
        <taxon>Spermatophyta</taxon>
        <taxon>Magnoliopsida</taxon>
        <taxon>Liliopsida</taxon>
        <taxon>Poales</taxon>
        <taxon>Poaceae</taxon>
        <taxon>PACMAD clade</taxon>
        <taxon>Chloridoideae</taxon>
        <taxon>Eragrostideae</taxon>
        <taxon>Eragrostidinae</taxon>
        <taxon>Eragrostis</taxon>
    </lineage>
</organism>
<dbReference type="PROSITE" id="PS51375">
    <property type="entry name" value="PPR"/>
    <property type="match status" value="5"/>
</dbReference>
<dbReference type="OrthoDB" id="185373at2759"/>
<dbReference type="InterPro" id="IPR050667">
    <property type="entry name" value="PPR-containing_protein"/>
</dbReference>
<dbReference type="PANTHER" id="PTHR47939">
    <property type="entry name" value="MEMBRANE-ASSOCIATED SALT-INDUCIBLE PROTEIN-LIKE"/>
    <property type="match status" value="1"/>
</dbReference>
<accession>A0A5J9VL54</accession>
<dbReference type="PANTHER" id="PTHR47939:SF10">
    <property type="entry name" value="PENTACOTRIPEPTIDE-REPEAT REGION OF PRORP DOMAIN-CONTAINING PROTEIN"/>
    <property type="match status" value="1"/>
</dbReference>
<dbReference type="InterPro" id="IPR002885">
    <property type="entry name" value="PPR_rpt"/>
</dbReference>
<dbReference type="Gramene" id="TVU36186">
    <property type="protein sequence ID" value="TVU36186"/>
    <property type="gene ID" value="EJB05_18107"/>
</dbReference>
<dbReference type="AlphaFoldDB" id="A0A5J9VL54"/>
<proteinExistence type="inferred from homology"/>
<evidence type="ECO:0000256" key="4">
    <source>
        <dbReference type="PROSITE-ProRule" id="PRU00708"/>
    </source>
</evidence>
<dbReference type="Proteomes" id="UP000324897">
    <property type="component" value="Unassembled WGS sequence"/>
</dbReference>
<comment type="similarity">
    <text evidence="1">Belongs to the PPR family. P subfamily.</text>
</comment>
<feature type="compositionally biased region" description="Low complexity" evidence="5">
    <location>
        <begin position="30"/>
        <end position="70"/>
    </location>
</feature>